<dbReference type="AlphaFoldDB" id="A0A1Y3QV13"/>
<dbReference type="EMBL" id="NFHB01000010">
    <property type="protein sequence ID" value="OUN02118.1"/>
    <property type="molecule type" value="Genomic_DNA"/>
</dbReference>
<reference evidence="2" key="1">
    <citation type="submission" date="2017-04" db="EMBL/GenBank/DDBJ databases">
        <title>Function of individual gut microbiota members based on whole genome sequencing of pure cultures obtained from chicken caecum.</title>
        <authorList>
            <person name="Medvecky M."/>
            <person name="Cejkova D."/>
            <person name="Polansky O."/>
            <person name="Karasova D."/>
            <person name="Kubasova T."/>
            <person name="Cizek A."/>
            <person name="Rychlik I."/>
        </authorList>
    </citation>
    <scope>NUCLEOTIDE SEQUENCE [LARGE SCALE GENOMIC DNA]</scope>
    <source>
        <strain evidence="2">An90</strain>
    </source>
</reference>
<dbReference type="Gene3D" id="3.40.50.11970">
    <property type="match status" value="1"/>
</dbReference>
<dbReference type="OrthoDB" id="5507507at2"/>
<dbReference type="eggNOG" id="ENOG502ZE9X">
    <property type="taxonomic scope" value="Bacteria"/>
</dbReference>
<organism evidence="1 2">
    <name type="scientific">Alistipes onderdonkii</name>
    <dbReference type="NCBI Taxonomy" id="328813"/>
    <lineage>
        <taxon>Bacteria</taxon>
        <taxon>Pseudomonadati</taxon>
        <taxon>Bacteroidota</taxon>
        <taxon>Bacteroidia</taxon>
        <taxon>Bacteroidales</taxon>
        <taxon>Rikenellaceae</taxon>
        <taxon>Alistipes</taxon>
    </lineage>
</organism>
<comment type="caution">
    <text evidence="1">The sequence shown here is derived from an EMBL/GenBank/DDBJ whole genome shotgun (WGS) entry which is preliminary data.</text>
</comment>
<dbReference type="Pfam" id="PF03415">
    <property type="entry name" value="Peptidase_C11"/>
    <property type="match status" value="1"/>
</dbReference>
<dbReference type="Proteomes" id="UP000195772">
    <property type="component" value="Unassembled WGS sequence"/>
</dbReference>
<name>A0A1Y3QV13_9BACT</name>
<evidence type="ECO:0000313" key="2">
    <source>
        <dbReference type="Proteomes" id="UP000195772"/>
    </source>
</evidence>
<proteinExistence type="predicted"/>
<evidence type="ECO:0000313" key="1">
    <source>
        <dbReference type="EMBL" id="OUN02118.1"/>
    </source>
</evidence>
<protein>
    <recommendedName>
        <fullName evidence="3">Clostripain</fullName>
    </recommendedName>
</protein>
<evidence type="ECO:0008006" key="3">
    <source>
        <dbReference type="Google" id="ProtNLM"/>
    </source>
</evidence>
<sequence>MNRIGYITAILLAVLLCGSCINEEYAGPDPDLPTRTIIVYLGGDNNLSEETGRKIEALRQGWTYTGNKCLIYQDSRDGARLLRLRGGCRTTPTPYVETVREYGAENSASAETFARVLREVAAEYPADSYGLIFFSHASGWLPAGALQNPAPRSRSVGVDDGDAGRAEMDIAEFAAAIPGGMFDFIVFETCLTAGVEVAYELRGKSDYMLASSAEIISPGFTPVYPSALRLLCDTSVEMRTALEGFGRAYMDYVVANYTGARRSATLSLTDIREISPLAARMQAALRTHSAEAPDLSRLQHFDRPGSYGDSPALPRFFDLGEWAELRVAPAGYAALRAQLERTVVWKAATETFMNGYNGFAIRRHSGLTTYVEQDAFPDLNEAYRRSAWYRATRGGNK</sequence>
<accession>A0A1Y3QV13</accession>
<gene>
    <name evidence="1" type="ORF">B5G41_13650</name>
</gene>
<dbReference type="InterPro" id="IPR005077">
    <property type="entry name" value="Peptidase_C11"/>
</dbReference>
<dbReference type="PANTHER" id="PTHR37835">
    <property type="entry name" value="ALPHA-CLOSTRIPAIN"/>
    <property type="match status" value="1"/>
</dbReference>
<dbReference type="PANTHER" id="PTHR37835:SF1">
    <property type="entry name" value="ALPHA-CLOSTRIPAIN"/>
    <property type="match status" value="1"/>
</dbReference>